<dbReference type="AlphaFoldDB" id="A0A560CJT9"/>
<name>A0A560CJT9_AZOBR</name>
<reference evidence="1 2" key="1">
    <citation type="submission" date="2019-06" db="EMBL/GenBank/DDBJ databases">
        <title>Genomic Encyclopedia of Type Strains, Phase IV (KMG-V): Genome sequencing to study the core and pangenomes of soil and plant-associated prokaryotes.</title>
        <authorList>
            <person name="Whitman W."/>
        </authorList>
    </citation>
    <scope>NUCLEOTIDE SEQUENCE [LARGE SCALE GENOMIC DNA]</scope>
    <source>
        <strain evidence="1 2">BR 11650</strain>
    </source>
</reference>
<dbReference type="Proteomes" id="UP000318529">
    <property type="component" value="Unassembled WGS sequence"/>
</dbReference>
<protein>
    <submittedName>
        <fullName evidence="1">Excisionase family DNA binding protein</fullName>
    </submittedName>
</protein>
<accession>A0A560CJT9</accession>
<proteinExistence type="predicted"/>
<gene>
    <name evidence="1" type="ORF">FBZ83_104427</name>
</gene>
<organism evidence="1 2">
    <name type="scientific">Azospirillum brasilense</name>
    <dbReference type="NCBI Taxonomy" id="192"/>
    <lineage>
        <taxon>Bacteria</taxon>
        <taxon>Pseudomonadati</taxon>
        <taxon>Pseudomonadota</taxon>
        <taxon>Alphaproteobacteria</taxon>
        <taxon>Rhodospirillales</taxon>
        <taxon>Azospirillaceae</taxon>
        <taxon>Azospirillum</taxon>
    </lineage>
</organism>
<comment type="caution">
    <text evidence="1">The sequence shown here is derived from an EMBL/GenBank/DDBJ whole genome shotgun (WGS) entry which is preliminary data.</text>
</comment>
<dbReference type="EMBL" id="VITH01000004">
    <property type="protein sequence ID" value="TWA85155.1"/>
    <property type="molecule type" value="Genomic_DNA"/>
</dbReference>
<dbReference type="RefSeq" id="WP_145682496.1">
    <property type="nucleotide sequence ID" value="NZ_VITH01000004.1"/>
</dbReference>
<evidence type="ECO:0000313" key="2">
    <source>
        <dbReference type="Proteomes" id="UP000318529"/>
    </source>
</evidence>
<sequence length="65" mass="7322">MKCRFSSEKVAESVEEFCASVGIKRTSFYKNVAEGRIKVLKAGRRTLVPITERDAFLRRLAGENA</sequence>
<evidence type="ECO:0000313" key="1">
    <source>
        <dbReference type="EMBL" id="TWA85155.1"/>
    </source>
</evidence>